<proteinExistence type="predicted"/>
<dbReference type="SUPFAM" id="SSF143011">
    <property type="entry name" value="RelE-like"/>
    <property type="match status" value="1"/>
</dbReference>
<dbReference type="PANTHER" id="PTHR38813:SF1">
    <property type="entry name" value="TOXIN RELE1-RELATED"/>
    <property type="match status" value="1"/>
</dbReference>
<evidence type="ECO:0000256" key="1">
    <source>
        <dbReference type="ARBA" id="ARBA00022649"/>
    </source>
</evidence>
<dbReference type="RefSeq" id="WP_190348960.1">
    <property type="nucleotide sequence ID" value="NZ_JACJPY010000001.1"/>
</dbReference>
<dbReference type="InterPro" id="IPR035093">
    <property type="entry name" value="RelE/ParE_toxin_dom_sf"/>
</dbReference>
<dbReference type="NCBIfam" id="TIGR02385">
    <property type="entry name" value="RelE_StbE"/>
    <property type="match status" value="1"/>
</dbReference>
<organism evidence="2 3">
    <name type="scientific">Pseudanabaena cinerea FACHB-1277</name>
    <dbReference type="NCBI Taxonomy" id="2949581"/>
    <lineage>
        <taxon>Bacteria</taxon>
        <taxon>Bacillati</taxon>
        <taxon>Cyanobacteriota</taxon>
        <taxon>Cyanophyceae</taxon>
        <taxon>Pseudanabaenales</taxon>
        <taxon>Pseudanabaenaceae</taxon>
        <taxon>Pseudanabaena</taxon>
        <taxon>Pseudanabaena cinerea</taxon>
    </lineage>
</organism>
<gene>
    <name evidence="2" type="ORF">H6F44_00540</name>
</gene>
<reference evidence="2" key="1">
    <citation type="journal article" date="2015" name="ISME J.">
        <title>Draft Genome Sequence of Streptomyces incarnatus NRRL8089, which Produces the Nucleoside Antibiotic Sinefungin.</title>
        <authorList>
            <person name="Oshima K."/>
            <person name="Hattori M."/>
            <person name="Shimizu H."/>
            <person name="Fukuda K."/>
            <person name="Nemoto M."/>
            <person name="Inagaki K."/>
            <person name="Tamura T."/>
        </authorList>
    </citation>
    <scope>NUCLEOTIDE SEQUENCE</scope>
    <source>
        <strain evidence="2">FACHB-1277</strain>
    </source>
</reference>
<dbReference type="InterPro" id="IPR052747">
    <property type="entry name" value="TA_system_RelE_toxin"/>
</dbReference>
<sequence>MEPYQINFQPSVEKDLRKLSSENCDRLLARIEELANEPLPVQSLKLKGTEGLYRIRVGDYRIVYEVDLLTKCILIHYVRHRREVYRDL</sequence>
<dbReference type="InterPro" id="IPR007712">
    <property type="entry name" value="RelE/ParE_toxin"/>
</dbReference>
<keyword evidence="1" id="KW-1277">Toxin-antitoxin system</keyword>
<evidence type="ECO:0000313" key="3">
    <source>
        <dbReference type="Proteomes" id="UP000631421"/>
    </source>
</evidence>
<name>A0A926UPH7_9CYAN</name>
<dbReference type="EMBL" id="JACJPY010000001">
    <property type="protein sequence ID" value="MBD2148622.1"/>
    <property type="molecule type" value="Genomic_DNA"/>
</dbReference>
<protein>
    <submittedName>
        <fullName evidence="2">Type II toxin-antitoxin system RelE/ParE family toxin</fullName>
    </submittedName>
</protein>
<dbReference type="Gene3D" id="3.30.2310.20">
    <property type="entry name" value="RelE-like"/>
    <property type="match status" value="1"/>
</dbReference>
<accession>A0A926UPH7</accession>
<evidence type="ECO:0000313" key="2">
    <source>
        <dbReference type="EMBL" id="MBD2148622.1"/>
    </source>
</evidence>
<dbReference type="Proteomes" id="UP000631421">
    <property type="component" value="Unassembled WGS sequence"/>
</dbReference>
<keyword evidence="3" id="KW-1185">Reference proteome</keyword>
<reference evidence="2" key="2">
    <citation type="submission" date="2020-08" db="EMBL/GenBank/DDBJ databases">
        <authorList>
            <person name="Chen M."/>
            <person name="Teng W."/>
            <person name="Zhao L."/>
            <person name="Hu C."/>
            <person name="Zhou Y."/>
            <person name="Han B."/>
            <person name="Song L."/>
            <person name="Shu W."/>
        </authorList>
    </citation>
    <scope>NUCLEOTIDE SEQUENCE</scope>
    <source>
        <strain evidence="2">FACHB-1277</strain>
    </source>
</reference>
<dbReference type="Pfam" id="PF05016">
    <property type="entry name" value="ParE_toxin"/>
    <property type="match status" value="1"/>
</dbReference>
<comment type="caution">
    <text evidence="2">The sequence shown here is derived from an EMBL/GenBank/DDBJ whole genome shotgun (WGS) entry which is preliminary data.</text>
</comment>
<dbReference type="PANTHER" id="PTHR38813">
    <property type="match status" value="1"/>
</dbReference>
<dbReference type="AlphaFoldDB" id="A0A926UPH7"/>